<evidence type="ECO:0000259" key="6">
    <source>
        <dbReference type="Pfam" id="PF00082"/>
    </source>
</evidence>
<dbReference type="EMBL" id="NJES01000006">
    <property type="protein sequence ID" value="PHH80893.1"/>
    <property type="molecule type" value="Genomic_DNA"/>
</dbReference>
<dbReference type="GO" id="GO:0004252">
    <property type="term" value="F:serine-type endopeptidase activity"/>
    <property type="evidence" value="ECO:0007669"/>
    <property type="project" value="UniProtKB-UniRule"/>
</dbReference>
<dbReference type="PROSITE" id="PS51892">
    <property type="entry name" value="SUBTILASE"/>
    <property type="match status" value="1"/>
</dbReference>
<dbReference type="Pfam" id="PF00082">
    <property type="entry name" value="Peptidase_S8"/>
    <property type="match status" value="1"/>
</dbReference>
<proteinExistence type="inferred from homology"/>
<dbReference type="Gene3D" id="3.40.50.200">
    <property type="entry name" value="Peptidase S8/S53 domain"/>
    <property type="match status" value="1"/>
</dbReference>
<feature type="active site" description="Charge relay system" evidence="5">
    <location>
        <position position="782"/>
    </location>
</feature>
<gene>
    <name evidence="8" type="ORF">CDD80_5813</name>
</gene>
<feature type="active site" description="Charge relay system" evidence="5">
    <location>
        <position position="587"/>
    </location>
</feature>
<keyword evidence="4 5" id="KW-0720">Serine protease</keyword>
<keyword evidence="9" id="KW-1185">Reference proteome</keyword>
<sequence length="866" mass="98701">MASAAVHDAAQLALATSQSVLEMLLSITETPLVRTDQKRFCHHLVAHCVLVQDHVRRVWLHTGSESTIIFRLVQIYDLLFAAESPWAQPTTFSSSRLHQINQGWSSLRPLSEPEVLLRDRLSSSEREEFARYHIKLERLSPRLNEYDAAFCAWHRDLIAKHPDHGADRAFIHQDEQSFEPSNEVRVHTNTENMDAVQIIGTDEAAATRSLGPLRQTAVKELCRQMKMMREKVLYRLELKVEGGRLFRLPSQRSSFRVDKKQPPVSLQHLLRENPSSLTERTKRILAVLLSYAVYHLRDTSWLKPDLDSSHILFFRKPSTEWPLIPYLQAQLKVVAPELKSQAAVSTPDSSWDGLDPDEFQHPLPELVTLSTILMELHFAKPFDVLARDRRIEVPGGTSPKWFLDVATVFEEYKSEIPRITQIYHVIERCLDPEIWRDCRGNTLDNKALRTTMYKQIVWPFEDELCKAFDISMQEVDMIAEKQVILLKPEICDSNASGFPFPSPNSFKSPTPEDTEDVSLFATRRGRASLGETEYQASKFFDDETLHQAHSTEEVNKYAKWQQHYRDVYNSFIDEKLIETRVKIAVLDSGVDQQHYLIDTGQIKNKRNWTSPRPKETQDRNGHGTFTAGLIIEYAPDAELYVAKIADKSPGSPETIAEAIRTAVDEWDVDIISMSFGYPTNQIEGYGKLNEAILHAYSRNVLMFAAASNDGANRDRAYPAQNRNVICVHSTDSDGNRSKFSPTAHKDDRNIATIGEAVQSAWPVVFCDEDTNPEYVQTKSGTSFATPILAGIAAFLLQYARIHLPEQARLLRQQSTMKEVLVKIAEKTQSSMSRDGYHYVALNMFADNLFGKGKEFVDVMLKEILKH</sequence>
<dbReference type="InterPro" id="IPR015500">
    <property type="entry name" value="Peptidase_S8_subtilisin-rel"/>
</dbReference>
<organism evidence="8 9">
    <name type="scientific">Ophiocordyceps camponoti-rufipedis</name>
    <dbReference type="NCBI Taxonomy" id="2004952"/>
    <lineage>
        <taxon>Eukaryota</taxon>
        <taxon>Fungi</taxon>
        <taxon>Dikarya</taxon>
        <taxon>Ascomycota</taxon>
        <taxon>Pezizomycotina</taxon>
        <taxon>Sordariomycetes</taxon>
        <taxon>Hypocreomycetidae</taxon>
        <taxon>Hypocreales</taxon>
        <taxon>Ophiocordycipitaceae</taxon>
        <taxon>Ophiocordyceps</taxon>
    </lineage>
</organism>
<feature type="active site" description="Charge relay system" evidence="5">
    <location>
        <position position="622"/>
    </location>
</feature>
<dbReference type="Pfam" id="PF24476">
    <property type="entry name" value="DUF7580"/>
    <property type="match status" value="1"/>
</dbReference>
<dbReference type="InterPro" id="IPR056002">
    <property type="entry name" value="DUF7580"/>
</dbReference>
<protein>
    <submittedName>
        <fullName evidence="8">Uncharacterized protein</fullName>
    </submittedName>
</protein>
<dbReference type="STRING" id="2004952.A0A2C5ZM31"/>
<evidence type="ECO:0000256" key="5">
    <source>
        <dbReference type="PROSITE-ProRule" id="PRU01240"/>
    </source>
</evidence>
<dbReference type="CDD" id="cd00306">
    <property type="entry name" value="Peptidases_S8_S53"/>
    <property type="match status" value="1"/>
</dbReference>
<dbReference type="InterPro" id="IPR036852">
    <property type="entry name" value="Peptidase_S8/S53_dom_sf"/>
</dbReference>
<dbReference type="PANTHER" id="PTHR43399:SF4">
    <property type="entry name" value="CELL WALL-ASSOCIATED PROTEASE"/>
    <property type="match status" value="1"/>
</dbReference>
<feature type="domain" description="Peptidase S8/S53" evidence="6">
    <location>
        <begin position="580"/>
        <end position="830"/>
    </location>
</feature>
<dbReference type="InterPro" id="IPR051048">
    <property type="entry name" value="Peptidase_S8/S53_subtilisin"/>
</dbReference>
<comment type="caution">
    <text evidence="8">The sequence shown here is derived from an EMBL/GenBank/DDBJ whole genome shotgun (WGS) entry which is preliminary data.</text>
</comment>
<dbReference type="OrthoDB" id="4927437at2759"/>
<dbReference type="AlphaFoldDB" id="A0A2C5ZM31"/>
<evidence type="ECO:0000256" key="2">
    <source>
        <dbReference type="ARBA" id="ARBA00022670"/>
    </source>
</evidence>
<keyword evidence="3 5" id="KW-0378">Hydrolase</keyword>
<feature type="domain" description="DUF7580" evidence="7">
    <location>
        <begin position="215"/>
        <end position="464"/>
    </location>
</feature>
<evidence type="ECO:0000313" key="9">
    <source>
        <dbReference type="Proteomes" id="UP000226431"/>
    </source>
</evidence>
<dbReference type="InterPro" id="IPR000209">
    <property type="entry name" value="Peptidase_S8/S53_dom"/>
</dbReference>
<dbReference type="Proteomes" id="UP000226431">
    <property type="component" value="Unassembled WGS sequence"/>
</dbReference>
<keyword evidence="2 5" id="KW-0645">Protease</keyword>
<evidence type="ECO:0000256" key="4">
    <source>
        <dbReference type="ARBA" id="ARBA00022825"/>
    </source>
</evidence>
<dbReference type="PANTHER" id="PTHR43399">
    <property type="entry name" value="SUBTILISIN-RELATED"/>
    <property type="match status" value="1"/>
</dbReference>
<reference evidence="8 9" key="1">
    <citation type="submission" date="2017-06" db="EMBL/GenBank/DDBJ databases">
        <title>Ant-infecting Ophiocordyceps genomes reveal a high diversity of potential behavioral manipulation genes and a possible major role for enterotoxins.</title>
        <authorList>
            <person name="De Bekker C."/>
            <person name="Evans H.C."/>
            <person name="Brachmann A."/>
            <person name="Hughes D.P."/>
        </authorList>
    </citation>
    <scope>NUCLEOTIDE SEQUENCE [LARGE SCALE GENOMIC DNA]</scope>
    <source>
        <strain evidence="8 9">Map16</strain>
    </source>
</reference>
<accession>A0A2C5ZM31</accession>
<dbReference type="PRINTS" id="PR00723">
    <property type="entry name" value="SUBTILISIN"/>
</dbReference>
<name>A0A2C5ZM31_9HYPO</name>
<dbReference type="GO" id="GO:0006508">
    <property type="term" value="P:proteolysis"/>
    <property type="evidence" value="ECO:0007669"/>
    <property type="project" value="UniProtKB-KW"/>
</dbReference>
<comment type="similarity">
    <text evidence="1 5">Belongs to the peptidase S8 family.</text>
</comment>
<evidence type="ECO:0000256" key="1">
    <source>
        <dbReference type="ARBA" id="ARBA00011073"/>
    </source>
</evidence>
<evidence type="ECO:0000259" key="7">
    <source>
        <dbReference type="Pfam" id="PF24476"/>
    </source>
</evidence>
<dbReference type="SUPFAM" id="SSF52743">
    <property type="entry name" value="Subtilisin-like"/>
    <property type="match status" value="1"/>
</dbReference>
<evidence type="ECO:0000313" key="8">
    <source>
        <dbReference type="EMBL" id="PHH80893.1"/>
    </source>
</evidence>
<evidence type="ECO:0000256" key="3">
    <source>
        <dbReference type="ARBA" id="ARBA00022801"/>
    </source>
</evidence>